<organism evidence="2 3">
    <name type="scientific">Kribbella orskensis</name>
    <dbReference type="NCBI Taxonomy" id="2512216"/>
    <lineage>
        <taxon>Bacteria</taxon>
        <taxon>Bacillati</taxon>
        <taxon>Actinomycetota</taxon>
        <taxon>Actinomycetes</taxon>
        <taxon>Propionibacteriales</taxon>
        <taxon>Kribbellaceae</taxon>
        <taxon>Kribbella</taxon>
    </lineage>
</organism>
<feature type="domain" description="HTH marR-type" evidence="1">
    <location>
        <begin position="1"/>
        <end position="140"/>
    </location>
</feature>
<dbReference type="Pfam" id="PF12802">
    <property type="entry name" value="MarR_2"/>
    <property type="match status" value="1"/>
</dbReference>
<protein>
    <submittedName>
        <fullName evidence="2">DNA-binding MarR family transcriptional regulator</fullName>
    </submittedName>
</protein>
<name>A0ABY2BQ43_9ACTN</name>
<dbReference type="InterPro" id="IPR039422">
    <property type="entry name" value="MarR/SlyA-like"/>
</dbReference>
<dbReference type="PANTHER" id="PTHR33164:SF57">
    <property type="entry name" value="MARR-FAMILY TRANSCRIPTIONAL REGULATOR"/>
    <property type="match status" value="1"/>
</dbReference>
<accession>A0ABY2BQ43</accession>
<dbReference type="EMBL" id="SLWM01000003">
    <property type="protein sequence ID" value="TCO27539.1"/>
    <property type="molecule type" value="Genomic_DNA"/>
</dbReference>
<dbReference type="PANTHER" id="PTHR33164">
    <property type="entry name" value="TRANSCRIPTIONAL REGULATOR, MARR FAMILY"/>
    <property type="match status" value="1"/>
</dbReference>
<comment type="caution">
    <text evidence="2">The sequence shown here is derived from an EMBL/GenBank/DDBJ whole genome shotgun (WGS) entry which is preliminary data.</text>
</comment>
<reference evidence="2 3" key="1">
    <citation type="journal article" date="2015" name="Stand. Genomic Sci.">
        <title>Genomic Encyclopedia of Bacterial and Archaeal Type Strains, Phase III: the genomes of soil and plant-associated and newly described type strains.</title>
        <authorList>
            <person name="Whitman W.B."/>
            <person name="Woyke T."/>
            <person name="Klenk H.P."/>
            <person name="Zhou Y."/>
            <person name="Lilburn T.G."/>
            <person name="Beck B.J."/>
            <person name="De Vos P."/>
            <person name="Vandamme P."/>
            <person name="Eisen J.A."/>
            <person name="Garrity G."/>
            <person name="Hugenholtz P."/>
            <person name="Kyrpides N.C."/>
        </authorList>
    </citation>
    <scope>NUCLEOTIDE SEQUENCE [LARGE SCALE GENOMIC DNA]</scope>
    <source>
        <strain evidence="2 3">VKM Ac-2538</strain>
    </source>
</reference>
<dbReference type="GO" id="GO:0003677">
    <property type="term" value="F:DNA binding"/>
    <property type="evidence" value="ECO:0007669"/>
    <property type="project" value="UniProtKB-KW"/>
</dbReference>
<dbReference type="SUPFAM" id="SSF46785">
    <property type="entry name" value="Winged helix' DNA-binding domain"/>
    <property type="match status" value="1"/>
</dbReference>
<keyword evidence="3" id="KW-1185">Reference proteome</keyword>
<sequence length="144" mass="15615">MVDPVAEVEAAMVVVRRRQTRRTLAREVGMAPQDDAIQQVIDALEAAGDELIGVNGVAEALSVDQPRASKLVAAAVAAGLVRRETDQLDGRRTNLVLTDDGRARLDAVHAIRRARFATAMEDWPEAERAAFAALLTRFVSALDR</sequence>
<proteinExistence type="predicted"/>
<dbReference type="PROSITE" id="PS50995">
    <property type="entry name" value="HTH_MARR_2"/>
    <property type="match status" value="1"/>
</dbReference>
<dbReference type="Gene3D" id="1.10.10.10">
    <property type="entry name" value="Winged helix-like DNA-binding domain superfamily/Winged helix DNA-binding domain"/>
    <property type="match status" value="1"/>
</dbReference>
<dbReference type="RefSeq" id="WP_132190028.1">
    <property type="nucleotide sequence ID" value="NZ_SLWM01000003.1"/>
</dbReference>
<evidence type="ECO:0000313" key="2">
    <source>
        <dbReference type="EMBL" id="TCO27539.1"/>
    </source>
</evidence>
<dbReference type="InterPro" id="IPR036390">
    <property type="entry name" value="WH_DNA-bd_sf"/>
</dbReference>
<dbReference type="InterPro" id="IPR036388">
    <property type="entry name" value="WH-like_DNA-bd_sf"/>
</dbReference>
<gene>
    <name evidence="2" type="ORF">EV644_103238</name>
</gene>
<evidence type="ECO:0000313" key="3">
    <source>
        <dbReference type="Proteomes" id="UP000295818"/>
    </source>
</evidence>
<dbReference type="InterPro" id="IPR000835">
    <property type="entry name" value="HTH_MarR-typ"/>
</dbReference>
<dbReference type="SMART" id="SM00347">
    <property type="entry name" value="HTH_MARR"/>
    <property type="match status" value="1"/>
</dbReference>
<dbReference type="Proteomes" id="UP000295818">
    <property type="component" value="Unassembled WGS sequence"/>
</dbReference>
<evidence type="ECO:0000259" key="1">
    <source>
        <dbReference type="PROSITE" id="PS50995"/>
    </source>
</evidence>
<keyword evidence="2" id="KW-0238">DNA-binding</keyword>